<comment type="similarity">
    <text evidence="3">Belongs to the cyclophilin-type PPIase family.</text>
</comment>
<dbReference type="SUPFAM" id="SSF50891">
    <property type="entry name" value="Cyclophilin-like"/>
    <property type="match status" value="1"/>
</dbReference>
<dbReference type="Pfam" id="PF00160">
    <property type="entry name" value="Pro_isomerase"/>
    <property type="match status" value="1"/>
</dbReference>
<name>A0A856MPP6_9CYAN</name>
<feature type="domain" description="PPIase cyclophilin-type" evidence="5">
    <location>
        <begin position="93"/>
        <end position="251"/>
    </location>
</feature>
<accession>A0A856MPP6</accession>
<dbReference type="InterPro" id="IPR002130">
    <property type="entry name" value="Cyclophilin-type_PPIase_dom"/>
</dbReference>
<evidence type="ECO:0000256" key="2">
    <source>
        <dbReference type="ARBA" id="ARBA00023235"/>
    </source>
</evidence>
<dbReference type="PANTHER" id="PTHR43246">
    <property type="entry name" value="PEPTIDYL-PROLYL CIS-TRANS ISOMERASE CYP38, CHLOROPLASTIC"/>
    <property type="match status" value="1"/>
</dbReference>
<dbReference type="GO" id="GO:0003755">
    <property type="term" value="F:peptidyl-prolyl cis-trans isomerase activity"/>
    <property type="evidence" value="ECO:0007669"/>
    <property type="project" value="UniProtKB-UniRule"/>
</dbReference>
<organism evidence="6 7">
    <name type="scientific">Brasilonema sennae CENA114</name>
    <dbReference type="NCBI Taxonomy" id="415709"/>
    <lineage>
        <taxon>Bacteria</taxon>
        <taxon>Bacillati</taxon>
        <taxon>Cyanobacteriota</taxon>
        <taxon>Cyanophyceae</taxon>
        <taxon>Nostocales</taxon>
        <taxon>Scytonemataceae</taxon>
        <taxon>Brasilonema</taxon>
        <taxon>Bromeliae group (in: Brasilonema)</taxon>
    </lineage>
</organism>
<dbReference type="EC" id="5.2.1.8" evidence="3"/>
<dbReference type="Gene3D" id="2.40.100.10">
    <property type="entry name" value="Cyclophilin-like"/>
    <property type="match status" value="1"/>
</dbReference>
<evidence type="ECO:0000259" key="5">
    <source>
        <dbReference type="PROSITE" id="PS50072"/>
    </source>
</evidence>
<keyword evidence="7" id="KW-1185">Reference proteome</keyword>
<dbReference type="RefSeq" id="WP_171977497.1">
    <property type="nucleotide sequence ID" value="NZ_CAWOXK010000001.1"/>
</dbReference>
<dbReference type="EMBL" id="CP030118">
    <property type="protein sequence ID" value="QDL10966.1"/>
    <property type="molecule type" value="Genomic_DNA"/>
</dbReference>
<protein>
    <recommendedName>
        <fullName evidence="3">Peptidyl-prolyl cis-trans isomerase</fullName>
        <shortName evidence="3">PPIase</shortName>
        <ecNumber evidence="3">5.2.1.8</ecNumber>
    </recommendedName>
</protein>
<comment type="function">
    <text evidence="3">PPIases accelerate the folding of proteins. It catalyzes the cis-trans isomerization of proline imidic peptide bonds in oligopeptides.</text>
</comment>
<dbReference type="InterPro" id="IPR044665">
    <property type="entry name" value="E_coli_cyclophilin_A-like"/>
</dbReference>
<comment type="catalytic activity">
    <reaction evidence="3">
        <text>[protein]-peptidylproline (omega=180) = [protein]-peptidylproline (omega=0)</text>
        <dbReference type="Rhea" id="RHEA:16237"/>
        <dbReference type="Rhea" id="RHEA-COMP:10747"/>
        <dbReference type="Rhea" id="RHEA-COMP:10748"/>
        <dbReference type="ChEBI" id="CHEBI:83833"/>
        <dbReference type="ChEBI" id="CHEBI:83834"/>
        <dbReference type="EC" id="5.2.1.8"/>
    </reaction>
</comment>
<dbReference type="Proteomes" id="UP000503129">
    <property type="component" value="Chromosome"/>
</dbReference>
<dbReference type="AlphaFoldDB" id="A0A856MPP6"/>
<evidence type="ECO:0000256" key="1">
    <source>
        <dbReference type="ARBA" id="ARBA00023110"/>
    </source>
</evidence>
<evidence type="ECO:0000313" key="7">
    <source>
        <dbReference type="Proteomes" id="UP000503129"/>
    </source>
</evidence>
<dbReference type="CDD" id="cd01924">
    <property type="entry name" value="cyclophilin_TLP40_like"/>
    <property type="match status" value="1"/>
</dbReference>
<proteinExistence type="inferred from homology"/>
<dbReference type="InterPro" id="IPR029000">
    <property type="entry name" value="Cyclophilin-like_dom_sf"/>
</dbReference>
<dbReference type="PROSITE" id="PS50072">
    <property type="entry name" value="CSA_PPIASE_2"/>
    <property type="match status" value="1"/>
</dbReference>
<dbReference type="KEGG" id="bsen:DP114_26390"/>
<sequence length="272" mass="28754">MRLKIPQFLVVLIIVGTLILGSCSTQQSVSNSSPTSAATAASNNSSAETTTNTATTEAISVSENTNESIPGMKDLPRLEGKATVVMTVKGSPITIEVDGTDAPITAGNFVDLVQRGVYDGLVFHRVVRQPQPFVVQGGDPQSKDPKVPASRLGTGSFTDPKTGKIRYIPLEIKPKGSDQPIYSKTLKTAGIDKPPVLQHKQGAVAMARSQMPDSASSQFYFALADLGFLDGDYAVFGNVTNGMDVVNKIQQGDRIDSAKVTKGAENLKNAGQ</sequence>
<dbReference type="PROSITE" id="PS51257">
    <property type="entry name" value="PROKAR_LIPOPROTEIN"/>
    <property type="match status" value="1"/>
</dbReference>
<keyword evidence="1 3" id="KW-0697">Rotamase</keyword>
<dbReference type="PRINTS" id="PR00153">
    <property type="entry name" value="CSAPPISMRASE"/>
</dbReference>
<feature type="region of interest" description="Disordered" evidence="4">
    <location>
        <begin position="134"/>
        <end position="155"/>
    </location>
</feature>
<evidence type="ECO:0000313" key="6">
    <source>
        <dbReference type="EMBL" id="QDL10966.1"/>
    </source>
</evidence>
<gene>
    <name evidence="6" type="ORF">DP114_26390</name>
</gene>
<feature type="compositionally biased region" description="Polar residues" evidence="4">
    <location>
        <begin position="59"/>
        <end position="68"/>
    </location>
</feature>
<keyword evidence="2 3" id="KW-0413">Isomerase</keyword>
<feature type="region of interest" description="Disordered" evidence="4">
    <location>
        <begin position="30"/>
        <end position="75"/>
    </location>
</feature>
<reference evidence="6 7" key="1">
    <citation type="submission" date="2018-06" db="EMBL/GenBank/DDBJ databases">
        <title>Comparative genomics of Brasilonema spp. strains.</title>
        <authorList>
            <person name="Alvarenga D.O."/>
            <person name="Fiore M.F."/>
            <person name="Varani A.M."/>
        </authorList>
    </citation>
    <scope>NUCLEOTIDE SEQUENCE [LARGE SCALE GENOMIC DNA]</scope>
    <source>
        <strain evidence="6 7">CENA114</strain>
    </source>
</reference>
<evidence type="ECO:0000256" key="4">
    <source>
        <dbReference type="SAM" id="MobiDB-lite"/>
    </source>
</evidence>
<evidence type="ECO:0000256" key="3">
    <source>
        <dbReference type="RuleBase" id="RU363019"/>
    </source>
</evidence>
<feature type="compositionally biased region" description="Low complexity" evidence="4">
    <location>
        <begin position="30"/>
        <end position="58"/>
    </location>
</feature>